<sequence length="56" mass="5826">MPIPPATTISLSPAPTAGKPLPSGPISSRTLPGVQLPRMAVNLPLSFIMKYSKPSL</sequence>
<feature type="region of interest" description="Disordered" evidence="1">
    <location>
        <begin position="1"/>
        <end position="32"/>
    </location>
</feature>
<organism evidence="2 3">
    <name type="scientific">Candidatus Magnetobacterium bavaricum</name>
    <dbReference type="NCBI Taxonomy" id="29290"/>
    <lineage>
        <taxon>Bacteria</taxon>
        <taxon>Pseudomonadati</taxon>
        <taxon>Nitrospirota</taxon>
        <taxon>Thermodesulfovibrionia</taxon>
        <taxon>Thermodesulfovibrionales</taxon>
        <taxon>Candidatus Magnetobacteriaceae</taxon>
        <taxon>Candidatus Magnetobacterium</taxon>
    </lineage>
</organism>
<accession>A0A0F3GUA6</accession>
<evidence type="ECO:0000313" key="3">
    <source>
        <dbReference type="Proteomes" id="UP000033423"/>
    </source>
</evidence>
<evidence type="ECO:0000313" key="2">
    <source>
        <dbReference type="EMBL" id="KJU85559.1"/>
    </source>
</evidence>
<dbReference type="AlphaFoldDB" id="A0A0F3GUA6"/>
<reference evidence="2 3" key="1">
    <citation type="submission" date="2015-02" db="EMBL/GenBank/DDBJ databases">
        <title>Single-cell genomics of uncultivated deep-branching MTB reveals a conserved set of magnetosome genes.</title>
        <authorList>
            <person name="Kolinko S."/>
            <person name="Richter M."/>
            <person name="Glockner F.O."/>
            <person name="Brachmann A."/>
            <person name="Schuler D."/>
        </authorList>
    </citation>
    <scope>NUCLEOTIDE SEQUENCE [LARGE SCALE GENOMIC DNA]</scope>
    <source>
        <strain evidence="2">TM-1</strain>
    </source>
</reference>
<dbReference type="EMBL" id="LACI01000969">
    <property type="protein sequence ID" value="KJU85559.1"/>
    <property type="molecule type" value="Genomic_DNA"/>
</dbReference>
<proteinExistence type="predicted"/>
<keyword evidence="3" id="KW-1185">Reference proteome</keyword>
<comment type="caution">
    <text evidence="2">The sequence shown here is derived from an EMBL/GenBank/DDBJ whole genome shotgun (WGS) entry which is preliminary data.</text>
</comment>
<name>A0A0F3GUA6_9BACT</name>
<evidence type="ECO:0000256" key="1">
    <source>
        <dbReference type="SAM" id="MobiDB-lite"/>
    </source>
</evidence>
<gene>
    <name evidence="2" type="ORF">MBAV_002248</name>
</gene>
<dbReference type="Proteomes" id="UP000033423">
    <property type="component" value="Unassembled WGS sequence"/>
</dbReference>
<protein>
    <submittedName>
        <fullName evidence="2">Uncharacterized protein</fullName>
    </submittedName>
</protein>